<comment type="caution">
    <text evidence="4">The sequence shown here is derived from an EMBL/GenBank/DDBJ whole genome shotgun (WGS) entry which is preliminary data.</text>
</comment>
<dbReference type="PANTHER" id="PTHR37423:SF2">
    <property type="entry name" value="MEMBRANE-BOUND LYTIC MUREIN TRANSGLYCOSYLASE C"/>
    <property type="match status" value="1"/>
</dbReference>
<organism evidence="4 5">
    <name type="scientific">Solidesulfovibrio fructosivorans JJ]</name>
    <dbReference type="NCBI Taxonomy" id="596151"/>
    <lineage>
        <taxon>Bacteria</taxon>
        <taxon>Pseudomonadati</taxon>
        <taxon>Thermodesulfobacteriota</taxon>
        <taxon>Desulfovibrionia</taxon>
        <taxon>Desulfovibrionales</taxon>
        <taxon>Desulfovibrionaceae</taxon>
        <taxon>Solidesulfovibrio</taxon>
    </lineage>
</organism>
<dbReference type="EMBL" id="AECZ01000001">
    <property type="protein sequence ID" value="EFL53013.1"/>
    <property type="molecule type" value="Genomic_DNA"/>
</dbReference>
<sequence precursor="true">MTALRGAGAFCVAACLAVFAAWLVSGCDKAEAPTVAPAAVHPRSAAPATLPTIPTKPASVRGIPQNALRYRAELIRNARSVWGLDAPTATFAGQVHQESGWRPEVKSPVGAQGMAQFMPATASWIAKLYPELAANEPFNPSWALRALVTYDRYLWDRVHAATPCDRMAMTLSAYNGGLGWVRRDARLASGQGLAQDRWWDNIETVNAGRSAGNWRENRGYPRRILRLLSPRYVAAGFGGGLCHD</sequence>
<comment type="similarity">
    <text evidence="1">Belongs to the transglycosylase Slt family.</text>
</comment>
<dbReference type="Pfam" id="PF01464">
    <property type="entry name" value="SLT"/>
    <property type="match status" value="1"/>
</dbReference>
<dbReference type="STRING" id="596151.DesfrDRAFT_0061"/>
<protein>
    <submittedName>
        <fullName evidence="4">Lytic transglycosylase catalytic</fullName>
    </submittedName>
</protein>
<accession>E1JR12</accession>
<feature type="signal peptide" evidence="2">
    <location>
        <begin position="1"/>
        <end position="20"/>
    </location>
</feature>
<dbReference type="InterPro" id="IPR023346">
    <property type="entry name" value="Lysozyme-like_dom_sf"/>
</dbReference>
<dbReference type="PROSITE" id="PS51257">
    <property type="entry name" value="PROKAR_LIPOPROTEIN"/>
    <property type="match status" value="1"/>
</dbReference>
<dbReference type="Proteomes" id="UP000006250">
    <property type="component" value="Unassembled WGS sequence"/>
</dbReference>
<dbReference type="eggNOG" id="COG0741">
    <property type="taxonomic scope" value="Bacteria"/>
</dbReference>
<dbReference type="PANTHER" id="PTHR37423">
    <property type="entry name" value="SOLUBLE LYTIC MUREIN TRANSGLYCOSYLASE-RELATED"/>
    <property type="match status" value="1"/>
</dbReference>
<evidence type="ECO:0000313" key="4">
    <source>
        <dbReference type="EMBL" id="EFL53013.1"/>
    </source>
</evidence>
<dbReference type="Gene3D" id="1.10.530.10">
    <property type="match status" value="1"/>
</dbReference>
<keyword evidence="2" id="KW-0732">Signal</keyword>
<feature type="chain" id="PRO_5003148017" evidence="2">
    <location>
        <begin position="21"/>
        <end position="244"/>
    </location>
</feature>
<gene>
    <name evidence="4" type="ORF">DesfrDRAFT_0061</name>
</gene>
<dbReference type="SUPFAM" id="SSF53955">
    <property type="entry name" value="Lysozyme-like"/>
    <property type="match status" value="1"/>
</dbReference>
<evidence type="ECO:0000313" key="5">
    <source>
        <dbReference type="Proteomes" id="UP000006250"/>
    </source>
</evidence>
<feature type="domain" description="Transglycosylase SLT" evidence="3">
    <location>
        <begin position="95"/>
        <end position="189"/>
    </location>
</feature>
<reference evidence="4 5" key="1">
    <citation type="submission" date="2010-08" db="EMBL/GenBank/DDBJ databases">
        <title>The draft genome of Desulfovibrio fructosovorans JJ.</title>
        <authorList>
            <consortium name="US DOE Joint Genome Institute (JGI-PGF)"/>
            <person name="Lucas S."/>
            <person name="Copeland A."/>
            <person name="Lapidus A."/>
            <person name="Cheng J.-F."/>
            <person name="Bruce D."/>
            <person name="Goodwin L."/>
            <person name="Pitluck S."/>
            <person name="Land M.L."/>
            <person name="Hauser L."/>
            <person name="Chang Y.-J."/>
            <person name="Jeffries C."/>
            <person name="Wall J.D."/>
            <person name="Stahl D.A."/>
            <person name="Arkin A.P."/>
            <person name="Dehal P."/>
            <person name="Stolyar S.M."/>
            <person name="Hazen T.C."/>
            <person name="Woyke T.J."/>
        </authorList>
    </citation>
    <scope>NUCLEOTIDE SEQUENCE [LARGE SCALE GENOMIC DNA]</scope>
    <source>
        <strain evidence="4 5">JJ</strain>
    </source>
</reference>
<keyword evidence="5" id="KW-1185">Reference proteome</keyword>
<name>E1JR12_SOLFR</name>
<evidence type="ECO:0000256" key="2">
    <source>
        <dbReference type="SAM" id="SignalP"/>
    </source>
</evidence>
<dbReference type="OrthoDB" id="9815002at2"/>
<dbReference type="RefSeq" id="WP_005990001.1">
    <property type="nucleotide sequence ID" value="NZ_AECZ01000001.1"/>
</dbReference>
<dbReference type="InterPro" id="IPR008258">
    <property type="entry name" value="Transglycosylase_SLT_dom_1"/>
</dbReference>
<dbReference type="AlphaFoldDB" id="E1JR12"/>
<evidence type="ECO:0000256" key="1">
    <source>
        <dbReference type="ARBA" id="ARBA00007734"/>
    </source>
</evidence>
<evidence type="ECO:0000259" key="3">
    <source>
        <dbReference type="Pfam" id="PF01464"/>
    </source>
</evidence>
<proteinExistence type="inferred from homology"/>